<dbReference type="EMBL" id="JBHULR010000003">
    <property type="protein sequence ID" value="MFD2547511.1"/>
    <property type="molecule type" value="Genomic_DNA"/>
</dbReference>
<evidence type="ECO:0000313" key="3">
    <source>
        <dbReference type="Proteomes" id="UP001597545"/>
    </source>
</evidence>
<name>A0ABW5KET4_9SPHI</name>
<dbReference type="Pfam" id="PF13376">
    <property type="entry name" value="OmdA"/>
    <property type="match status" value="1"/>
</dbReference>
<keyword evidence="3" id="KW-1185">Reference proteome</keyword>
<dbReference type="Proteomes" id="UP001597545">
    <property type="component" value="Unassembled WGS sequence"/>
</dbReference>
<reference evidence="3" key="1">
    <citation type="journal article" date="2019" name="Int. J. Syst. Evol. Microbiol.">
        <title>The Global Catalogue of Microorganisms (GCM) 10K type strain sequencing project: providing services to taxonomists for standard genome sequencing and annotation.</title>
        <authorList>
            <consortium name="The Broad Institute Genomics Platform"/>
            <consortium name="The Broad Institute Genome Sequencing Center for Infectious Disease"/>
            <person name="Wu L."/>
            <person name="Ma J."/>
        </authorList>
    </citation>
    <scope>NUCLEOTIDE SEQUENCE [LARGE SCALE GENOMIC DNA]</scope>
    <source>
        <strain evidence="3">KCTC 42662</strain>
    </source>
</reference>
<organism evidence="2 3">
    <name type="scientific">Sphingobacterium suaedae</name>
    <dbReference type="NCBI Taxonomy" id="1686402"/>
    <lineage>
        <taxon>Bacteria</taxon>
        <taxon>Pseudomonadati</taxon>
        <taxon>Bacteroidota</taxon>
        <taxon>Sphingobacteriia</taxon>
        <taxon>Sphingobacteriales</taxon>
        <taxon>Sphingobacteriaceae</taxon>
        <taxon>Sphingobacterium</taxon>
    </lineage>
</organism>
<dbReference type="Pfam" id="PF08818">
    <property type="entry name" value="DUF1801"/>
    <property type="match status" value="2"/>
</dbReference>
<dbReference type="InterPro" id="IPR014922">
    <property type="entry name" value="YdhG-like"/>
</dbReference>
<evidence type="ECO:0000313" key="2">
    <source>
        <dbReference type="EMBL" id="MFD2547511.1"/>
    </source>
</evidence>
<proteinExistence type="predicted"/>
<feature type="domain" description="YdhG-like" evidence="1">
    <location>
        <begin position="129"/>
        <end position="225"/>
    </location>
</feature>
<protein>
    <submittedName>
        <fullName evidence="2">DUF1801 domain-containing protein</fullName>
    </submittedName>
</protein>
<evidence type="ECO:0000259" key="1">
    <source>
        <dbReference type="Pfam" id="PF08818"/>
    </source>
</evidence>
<gene>
    <name evidence="2" type="ORF">ACFSR5_07630</name>
</gene>
<dbReference type="Gene3D" id="3.90.1150.200">
    <property type="match status" value="2"/>
</dbReference>
<dbReference type="RefSeq" id="WP_380902333.1">
    <property type="nucleotide sequence ID" value="NZ_JBHUEG010000007.1"/>
</dbReference>
<feature type="domain" description="YdhG-like" evidence="1">
    <location>
        <begin position="19"/>
        <end position="110"/>
    </location>
</feature>
<accession>A0ABW5KET4</accession>
<sequence length="309" mass="35827">MNNNFTTVDQYIALADQKQQALLQQLRTIIAHAVPDATETISYQMPTFRYHGNLIHFALFKNHLGLYPGPEAIIQFQKDLIPYKTTKGAIQIPFDKELPVELIEKIVRFNFEKLRHKSAPDWRRHQGKWTEAIDKIEQIIHELPLTKTIKWGSDVYTFNNKNIVSYGGFKNHFAIWFYNGVFLNDKAGVLVTASEGKTKALRQWRFSHAGEMDPVRIKAYIEEAIQTVKDGKEIKPDKSIVKPVEGFIKTALDNDPDLREAFHKLTPGRRKEYITYLDEAKQEKTKQTRLEKIIPMIFAGTGLHDKYKR</sequence>
<comment type="caution">
    <text evidence="2">The sequence shown here is derived from an EMBL/GenBank/DDBJ whole genome shotgun (WGS) entry which is preliminary data.</text>
</comment>
<dbReference type="SUPFAM" id="SSF159888">
    <property type="entry name" value="YdhG-like"/>
    <property type="match status" value="2"/>
</dbReference>